<name>A0A1H5C847_TSUTY</name>
<dbReference type="STRING" id="57704.SAMN04489793_5345"/>
<evidence type="ECO:0000313" key="5">
    <source>
        <dbReference type="Proteomes" id="UP000182241"/>
    </source>
</evidence>
<dbReference type="Pfam" id="PF07859">
    <property type="entry name" value="Abhydrolase_3"/>
    <property type="match status" value="1"/>
</dbReference>
<evidence type="ECO:0000256" key="1">
    <source>
        <dbReference type="ARBA" id="ARBA00010515"/>
    </source>
</evidence>
<feature type="domain" description="Alpha/beta hydrolase fold-3" evidence="3">
    <location>
        <begin position="79"/>
        <end position="282"/>
    </location>
</feature>
<protein>
    <submittedName>
        <fullName evidence="4">Acetyl esterase</fullName>
    </submittedName>
</protein>
<dbReference type="InterPro" id="IPR013094">
    <property type="entry name" value="AB_hydrolase_3"/>
</dbReference>
<proteinExistence type="inferred from homology"/>
<dbReference type="OrthoDB" id="3181909at2"/>
<evidence type="ECO:0000313" key="4">
    <source>
        <dbReference type="EMBL" id="SED62963.1"/>
    </source>
</evidence>
<gene>
    <name evidence="4" type="ORF">SAMN04489793_5345</name>
</gene>
<keyword evidence="5" id="KW-1185">Reference proteome</keyword>
<comment type="similarity">
    <text evidence="1">Belongs to the 'GDXG' lipolytic enzyme family.</text>
</comment>
<evidence type="ECO:0000256" key="2">
    <source>
        <dbReference type="ARBA" id="ARBA00022801"/>
    </source>
</evidence>
<dbReference type="AlphaFoldDB" id="A0A1H5C847"/>
<dbReference type="InterPro" id="IPR050300">
    <property type="entry name" value="GDXG_lipolytic_enzyme"/>
</dbReference>
<dbReference type="EMBL" id="FNSA01000003">
    <property type="protein sequence ID" value="SED62963.1"/>
    <property type="molecule type" value="Genomic_DNA"/>
</dbReference>
<sequence>MTLDTQTAAWLQAVADTGLPPLDEMPVADARATYRAVVAQCGLPAEEVISVTDTVAAGPDGDIPVRIYTPKGSGAFPVLVYFHGGGWVIGDPDVVDGPCTLFANRAHAVVVSVDYRKAPEAPFPAAVDDAVAATRWVAEHAAELNIDPDRIAVGGDSAGGNLAAVTALTLRDEGGPKLVGQVLLYPATDFRRDTDSARDNGEGYFLTTALLDWFSEHYRADPDDWRASPIRAADHAGLPPALVVTAEYDPLRDEGEAYAAKLRDAGVPTQVKRYDGQIHAFAANLAGAVDFGRAALEDVGEHLRTAFRLGWTPRLWE</sequence>
<dbReference type="PANTHER" id="PTHR48081">
    <property type="entry name" value="AB HYDROLASE SUPERFAMILY PROTEIN C4A8.06C"/>
    <property type="match status" value="1"/>
</dbReference>
<dbReference type="FunFam" id="3.40.50.1820:FF:000089">
    <property type="entry name" value="Alpha/beta hydrolase"/>
    <property type="match status" value="1"/>
</dbReference>
<dbReference type="Proteomes" id="UP000182241">
    <property type="component" value="Unassembled WGS sequence"/>
</dbReference>
<reference evidence="5" key="1">
    <citation type="submission" date="2016-10" db="EMBL/GenBank/DDBJ databases">
        <authorList>
            <person name="Varghese N."/>
            <person name="Submissions S."/>
        </authorList>
    </citation>
    <scope>NUCLEOTIDE SEQUENCE [LARGE SCALE GENOMIC DNA]</scope>
    <source>
        <strain evidence="5">DSM 44234</strain>
    </source>
</reference>
<dbReference type="SUPFAM" id="SSF53474">
    <property type="entry name" value="alpha/beta-Hydrolases"/>
    <property type="match status" value="1"/>
</dbReference>
<dbReference type="GO" id="GO:0016787">
    <property type="term" value="F:hydrolase activity"/>
    <property type="evidence" value="ECO:0007669"/>
    <property type="project" value="UniProtKB-KW"/>
</dbReference>
<dbReference type="InterPro" id="IPR029058">
    <property type="entry name" value="AB_hydrolase_fold"/>
</dbReference>
<keyword evidence="2" id="KW-0378">Hydrolase</keyword>
<dbReference type="RefSeq" id="WP_068742444.1">
    <property type="nucleotide sequence ID" value="NZ_CBDRGN010000002.1"/>
</dbReference>
<dbReference type="PANTHER" id="PTHR48081:SF8">
    <property type="entry name" value="ALPHA_BETA HYDROLASE FOLD-3 DOMAIN-CONTAINING PROTEIN-RELATED"/>
    <property type="match status" value="1"/>
</dbReference>
<evidence type="ECO:0000259" key="3">
    <source>
        <dbReference type="Pfam" id="PF07859"/>
    </source>
</evidence>
<dbReference type="Gene3D" id="3.40.50.1820">
    <property type="entry name" value="alpha/beta hydrolase"/>
    <property type="match status" value="1"/>
</dbReference>
<accession>A0A1H5C847</accession>
<organism evidence="4 5">
    <name type="scientific">Tsukamurella tyrosinosolvens</name>
    <dbReference type="NCBI Taxonomy" id="57704"/>
    <lineage>
        <taxon>Bacteria</taxon>
        <taxon>Bacillati</taxon>
        <taxon>Actinomycetota</taxon>
        <taxon>Actinomycetes</taxon>
        <taxon>Mycobacteriales</taxon>
        <taxon>Tsukamurellaceae</taxon>
        <taxon>Tsukamurella</taxon>
    </lineage>
</organism>